<dbReference type="Pfam" id="PF13347">
    <property type="entry name" value="MFS_2"/>
    <property type="match status" value="1"/>
</dbReference>
<comment type="caution">
    <text evidence="3">The sequence shown here is derived from an EMBL/GenBank/DDBJ whole genome shotgun (WGS) entry which is preliminary data.</text>
</comment>
<feature type="transmembrane region" description="Helical" evidence="2">
    <location>
        <begin position="261"/>
        <end position="286"/>
    </location>
</feature>
<keyword evidence="4" id="KW-1185">Reference proteome</keyword>
<accession>A0A0A3B9Q5</accession>
<sequence>MKKISFNEKLSYGAGDGATAFAAVTVGSFAMYYFTDVIGLSATLLGTVLFFTRLFDAITNVLMGYIVDITKTKHGKARPWILWSAIPLAISIILLFSASKGWSETFSIIYAVTAYQLFFLIYTASNIPYGTLGALITQDPKERSMLNVFRMISFFIMMLLILNITVPLVEFFGGDPRAWQIVAIIYSVIMVLIFLYTFYFTKERVTAAQKQERISLLKSFNLLLNNKYWILVFLIMLMTWTLLGTMTGINVYYADHILKDAALVGVLSMYFLLPLLIGFFSMPYLLNRFKRRNIIIAGLVLLILGSSLILIKTDSLLIVYSGSILRGIGFAPIMGSAYAMLADTIDYGEWKQGIRIEGIVYSGGTFSTTLAGGLSAGIAGWVLGFGGYISGVAAGEQPQTVKTAIETIFIHIPIVLAVITIGLMVIYKLDKEYPKILKDLKLLAEK</sequence>
<dbReference type="OrthoDB" id="181905at2"/>
<feature type="transmembrane region" description="Helical" evidence="2">
    <location>
        <begin position="359"/>
        <end position="388"/>
    </location>
</feature>
<evidence type="ECO:0000313" key="4">
    <source>
        <dbReference type="Proteomes" id="UP000030380"/>
    </source>
</evidence>
<dbReference type="Proteomes" id="UP000030380">
    <property type="component" value="Unassembled WGS sequence"/>
</dbReference>
<dbReference type="GO" id="GO:0006814">
    <property type="term" value="P:sodium ion transport"/>
    <property type="evidence" value="ECO:0007669"/>
    <property type="project" value="InterPro"/>
</dbReference>
<gene>
    <name evidence="3" type="ORF">OA57_07265</name>
</gene>
<dbReference type="PANTHER" id="PTHR11328">
    <property type="entry name" value="MAJOR FACILITATOR SUPERFAMILY DOMAIN-CONTAINING PROTEIN"/>
    <property type="match status" value="1"/>
</dbReference>
<dbReference type="GO" id="GO:0005886">
    <property type="term" value="C:plasma membrane"/>
    <property type="evidence" value="ECO:0007669"/>
    <property type="project" value="TreeGrafter"/>
</dbReference>
<dbReference type="InterPro" id="IPR001927">
    <property type="entry name" value="Na/Gal_symport"/>
</dbReference>
<dbReference type="SUPFAM" id="SSF103473">
    <property type="entry name" value="MFS general substrate transporter"/>
    <property type="match status" value="1"/>
</dbReference>
<dbReference type="InterPro" id="IPR036259">
    <property type="entry name" value="MFS_trans_sf"/>
</dbReference>
<dbReference type="GO" id="GO:0008643">
    <property type="term" value="P:carbohydrate transport"/>
    <property type="evidence" value="ECO:0007669"/>
    <property type="project" value="InterPro"/>
</dbReference>
<dbReference type="GO" id="GO:0015293">
    <property type="term" value="F:symporter activity"/>
    <property type="evidence" value="ECO:0007669"/>
    <property type="project" value="InterPro"/>
</dbReference>
<feature type="transmembrane region" description="Helical" evidence="2">
    <location>
        <begin position="79"/>
        <end position="96"/>
    </location>
</feature>
<feature type="transmembrane region" description="Helical" evidence="2">
    <location>
        <begin position="228"/>
        <end position="249"/>
    </location>
</feature>
<keyword evidence="3" id="KW-0813">Transport</keyword>
<comment type="similarity">
    <text evidence="1">Belongs to the sodium:galactoside symporter (TC 2.A.2) family.</text>
</comment>
<keyword evidence="3" id="KW-0762">Sugar transport</keyword>
<reference evidence="3 4" key="1">
    <citation type="submission" date="2014-11" db="EMBL/GenBank/DDBJ databases">
        <title>Draft genome sequence of Chelonobacter oris 1662T, associated with respiratory disease in Hermann's Tortoises.</title>
        <authorList>
            <person name="Kudirkiene E."/>
            <person name="Hansen M.J."/>
            <person name="Bojesen A.M."/>
        </authorList>
    </citation>
    <scope>NUCLEOTIDE SEQUENCE [LARGE SCALE GENOMIC DNA]</scope>
    <source>
        <strain evidence="3 4">1662</strain>
    </source>
</reference>
<evidence type="ECO:0000256" key="2">
    <source>
        <dbReference type="SAM" id="Phobius"/>
    </source>
</evidence>
<dbReference type="RefSeq" id="WP_034615627.1">
    <property type="nucleotide sequence ID" value="NZ_JSUM01000011.1"/>
</dbReference>
<evidence type="ECO:0000313" key="3">
    <source>
        <dbReference type="EMBL" id="KGQ70299.1"/>
    </source>
</evidence>
<organism evidence="3 4">
    <name type="scientific">Chelonobacter oris</name>
    <dbReference type="NCBI Taxonomy" id="505317"/>
    <lineage>
        <taxon>Bacteria</taxon>
        <taxon>Pseudomonadati</taxon>
        <taxon>Pseudomonadota</taxon>
        <taxon>Gammaproteobacteria</taxon>
        <taxon>Pasteurellales</taxon>
        <taxon>Pasteurellaceae</taxon>
        <taxon>Chelonobacter</taxon>
    </lineage>
</organism>
<dbReference type="PANTHER" id="PTHR11328:SF24">
    <property type="entry name" value="MAJOR FACILITATOR SUPERFAMILY (MFS) PROFILE DOMAIN-CONTAINING PROTEIN"/>
    <property type="match status" value="1"/>
</dbReference>
<keyword evidence="2" id="KW-0472">Membrane</keyword>
<proteinExistence type="inferred from homology"/>
<dbReference type="NCBIfam" id="TIGR00792">
    <property type="entry name" value="gph"/>
    <property type="match status" value="1"/>
</dbReference>
<name>A0A0A3B9Q5_9PAST</name>
<dbReference type="CDD" id="cd17332">
    <property type="entry name" value="MFS_MelB_like"/>
    <property type="match status" value="1"/>
</dbReference>
<protein>
    <submittedName>
        <fullName evidence="3">Sugar transporter</fullName>
    </submittedName>
</protein>
<dbReference type="EMBL" id="JSUM01000011">
    <property type="protein sequence ID" value="KGQ70299.1"/>
    <property type="molecule type" value="Genomic_DNA"/>
</dbReference>
<feature type="transmembrane region" description="Helical" evidence="2">
    <location>
        <begin position="108"/>
        <end position="136"/>
    </location>
</feature>
<feature type="transmembrane region" description="Helical" evidence="2">
    <location>
        <begin position="148"/>
        <end position="166"/>
    </location>
</feature>
<feature type="transmembrane region" description="Helical" evidence="2">
    <location>
        <begin position="40"/>
        <end position="67"/>
    </location>
</feature>
<dbReference type="InterPro" id="IPR039672">
    <property type="entry name" value="MFS_2"/>
</dbReference>
<evidence type="ECO:0000256" key="1">
    <source>
        <dbReference type="ARBA" id="ARBA00009617"/>
    </source>
</evidence>
<dbReference type="AlphaFoldDB" id="A0A0A3B9Q5"/>
<dbReference type="Gene3D" id="1.20.1250.20">
    <property type="entry name" value="MFS general substrate transporter like domains"/>
    <property type="match status" value="1"/>
</dbReference>
<feature type="transmembrane region" description="Helical" evidence="2">
    <location>
        <begin position="293"/>
        <end position="311"/>
    </location>
</feature>
<feature type="transmembrane region" description="Helical" evidence="2">
    <location>
        <begin position="317"/>
        <end position="339"/>
    </location>
</feature>
<feature type="transmembrane region" description="Helical" evidence="2">
    <location>
        <begin position="12"/>
        <end position="34"/>
    </location>
</feature>
<feature type="transmembrane region" description="Helical" evidence="2">
    <location>
        <begin position="178"/>
        <end position="200"/>
    </location>
</feature>
<keyword evidence="2" id="KW-1133">Transmembrane helix</keyword>
<feature type="transmembrane region" description="Helical" evidence="2">
    <location>
        <begin position="408"/>
        <end position="427"/>
    </location>
</feature>
<keyword evidence="2" id="KW-0812">Transmembrane</keyword>